<proteinExistence type="predicted"/>
<organism evidence="2 3">
    <name type="scientific">Muraenolepis orangiensis</name>
    <name type="common">Patagonian moray cod</name>
    <dbReference type="NCBI Taxonomy" id="630683"/>
    <lineage>
        <taxon>Eukaryota</taxon>
        <taxon>Metazoa</taxon>
        <taxon>Chordata</taxon>
        <taxon>Craniata</taxon>
        <taxon>Vertebrata</taxon>
        <taxon>Euteleostomi</taxon>
        <taxon>Actinopterygii</taxon>
        <taxon>Neopterygii</taxon>
        <taxon>Teleostei</taxon>
        <taxon>Neoteleostei</taxon>
        <taxon>Acanthomorphata</taxon>
        <taxon>Zeiogadaria</taxon>
        <taxon>Gadariae</taxon>
        <taxon>Gadiformes</taxon>
        <taxon>Muraenolepidoidei</taxon>
        <taxon>Muraenolepididae</taxon>
        <taxon>Muraenolepis</taxon>
    </lineage>
</organism>
<dbReference type="EMBL" id="JANIIK010000039">
    <property type="protein sequence ID" value="KAJ3609540.1"/>
    <property type="molecule type" value="Genomic_DNA"/>
</dbReference>
<reference evidence="2" key="1">
    <citation type="submission" date="2022-07" db="EMBL/GenBank/DDBJ databases">
        <title>Chromosome-level genome of Muraenolepis orangiensis.</title>
        <authorList>
            <person name="Kim J."/>
        </authorList>
    </citation>
    <scope>NUCLEOTIDE SEQUENCE</scope>
    <source>
        <strain evidence="2">KU_S4_2022</strain>
        <tissue evidence="2">Muscle</tissue>
    </source>
</reference>
<gene>
    <name evidence="2" type="ORF">NHX12_024060</name>
</gene>
<sequence length="53" mass="6022">MEDADPAAEERLVGSLRWTRGARDPRDPGQLKHKIRDLPGLLKHGLHLRKKSV</sequence>
<name>A0A9Q0ELG2_9TELE</name>
<feature type="non-terminal residue" evidence="2">
    <location>
        <position position="53"/>
    </location>
</feature>
<keyword evidence="3" id="KW-1185">Reference proteome</keyword>
<dbReference type="Proteomes" id="UP001148018">
    <property type="component" value="Unassembled WGS sequence"/>
</dbReference>
<evidence type="ECO:0000256" key="1">
    <source>
        <dbReference type="SAM" id="MobiDB-lite"/>
    </source>
</evidence>
<feature type="region of interest" description="Disordered" evidence="1">
    <location>
        <begin position="1"/>
        <end position="33"/>
    </location>
</feature>
<evidence type="ECO:0000313" key="3">
    <source>
        <dbReference type="Proteomes" id="UP001148018"/>
    </source>
</evidence>
<feature type="compositionally biased region" description="Basic and acidic residues" evidence="1">
    <location>
        <begin position="21"/>
        <end position="30"/>
    </location>
</feature>
<protein>
    <submittedName>
        <fullName evidence="2">Uncharacterized protein</fullName>
    </submittedName>
</protein>
<dbReference type="AlphaFoldDB" id="A0A9Q0ELG2"/>
<evidence type="ECO:0000313" key="2">
    <source>
        <dbReference type="EMBL" id="KAJ3609540.1"/>
    </source>
</evidence>
<comment type="caution">
    <text evidence="2">The sequence shown here is derived from an EMBL/GenBank/DDBJ whole genome shotgun (WGS) entry which is preliminary data.</text>
</comment>
<accession>A0A9Q0ELG2</accession>